<comment type="caution">
    <text evidence="1">The sequence shown here is derived from an EMBL/GenBank/DDBJ whole genome shotgun (WGS) entry which is preliminary data.</text>
</comment>
<evidence type="ECO:0000313" key="2">
    <source>
        <dbReference type="Proteomes" id="UP000784294"/>
    </source>
</evidence>
<dbReference type="AlphaFoldDB" id="A0A3S5AKA1"/>
<accession>A0A3S5AKA1</accession>
<keyword evidence="2" id="KW-1185">Reference proteome</keyword>
<dbReference type="EMBL" id="CAAALY010038033">
    <property type="protein sequence ID" value="VEL18667.1"/>
    <property type="molecule type" value="Genomic_DNA"/>
</dbReference>
<organism evidence="1 2">
    <name type="scientific">Protopolystoma xenopodis</name>
    <dbReference type="NCBI Taxonomy" id="117903"/>
    <lineage>
        <taxon>Eukaryota</taxon>
        <taxon>Metazoa</taxon>
        <taxon>Spiralia</taxon>
        <taxon>Lophotrochozoa</taxon>
        <taxon>Platyhelminthes</taxon>
        <taxon>Monogenea</taxon>
        <taxon>Polyopisthocotylea</taxon>
        <taxon>Polystomatidea</taxon>
        <taxon>Polystomatidae</taxon>
        <taxon>Protopolystoma</taxon>
    </lineage>
</organism>
<reference evidence="1" key="1">
    <citation type="submission" date="2018-11" db="EMBL/GenBank/DDBJ databases">
        <authorList>
            <consortium name="Pathogen Informatics"/>
        </authorList>
    </citation>
    <scope>NUCLEOTIDE SEQUENCE</scope>
</reference>
<name>A0A3S5AKA1_9PLAT</name>
<dbReference type="Proteomes" id="UP000784294">
    <property type="component" value="Unassembled WGS sequence"/>
</dbReference>
<proteinExistence type="predicted"/>
<evidence type="ECO:0000313" key="1">
    <source>
        <dbReference type="EMBL" id="VEL18667.1"/>
    </source>
</evidence>
<sequence>MTGKVHYQHIASSSLLGIQIVLLFSSETQLQWCQIFLENNFFLSSQLYIKVIVQLSNR</sequence>
<protein>
    <submittedName>
        <fullName evidence="1">Uncharacterized protein</fullName>
    </submittedName>
</protein>
<gene>
    <name evidence="1" type="ORF">PXEA_LOCUS12107</name>
</gene>